<sequence length="114" mass="12491">MMRDTALLFGDRLHRDVQLMVELGFAMADERLPAEPGLASPQKRIDRCIQALKDAAGEEVLANAAGIVAMFTAMTMVVDATGQTSKEMPTIQKYASKFLRWKRNLAAFCPCLGG</sequence>
<name>A0A9P1CIX9_9DINO</name>
<dbReference type="Proteomes" id="UP001152797">
    <property type="component" value="Unassembled WGS sequence"/>
</dbReference>
<dbReference type="EMBL" id="CAMXCT030001654">
    <property type="protein sequence ID" value="CAL4779259.1"/>
    <property type="molecule type" value="Genomic_DNA"/>
</dbReference>
<dbReference type="EMBL" id="CAMXCT010001654">
    <property type="protein sequence ID" value="CAI3991947.1"/>
    <property type="molecule type" value="Genomic_DNA"/>
</dbReference>
<dbReference type="EMBL" id="CAMXCT020001654">
    <property type="protein sequence ID" value="CAL1145322.1"/>
    <property type="molecule type" value="Genomic_DNA"/>
</dbReference>
<evidence type="ECO:0000313" key="1">
    <source>
        <dbReference type="EMBL" id="CAI3991947.1"/>
    </source>
</evidence>
<evidence type="ECO:0000313" key="3">
    <source>
        <dbReference type="Proteomes" id="UP001152797"/>
    </source>
</evidence>
<keyword evidence="3" id="KW-1185">Reference proteome</keyword>
<dbReference type="AlphaFoldDB" id="A0A9P1CIX9"/>
<comment type="caution">
    <text evidence="1">The sequence shown here is derived from an EMBL/GenBank/DDBJ whole genome shotgun (WGS) entry which is preliminary data.</text>
</comment>
<accession>A0A9P1CIX9</accession>
<organism evidence="1">
    <name type="scientific">Cladocopium goreaui</name>
    <dbReference type="NCBI Taxonomy" id="2562237"/>
    <lineage>
        <taxon>Eukaryota</taxon>
        <taxon>Sar</taxon>
        <taxon>Alveolata</taxon>
        <taxon>Dinophyceae</taxon>
        <taxon>Suessiales</taxon>
        <taxon>Symbiodiniaceae</taxon>
        <taxon>Cladocopium</taxon>
    </lineage>
</organism>
<reference evidence="2 3" key="2">
    <citation type="submission" date="2024-05" db="EMBL/GenBank/DDBJ databases">
        <authorList>
            <person name="Chen Y."/>
            <person name="Shah S."/>
            <person name="Dougan E. K."/>
            <person name="Thang M."/>
            <person name="Chan C."/>
        </authorList>
    </citation>
    <scope>NUCLEOTIDE SEQUENCE [LARGE SCALE GENOMIC DNA]</scope>
</reference>
<reference evidence="1" key="1">
    <citation type="submission" date="2022-10" db="EMBL/GenBank/DDBJ databases">
        <authorList>
            <person name="Chen Y."/>
            <person name="Dougan E. K."/>
            <person name="Chan C."/>
            <person name="Rhodes N."/>
            <person name="Thang M."/>
        </authorList>
    </citation>
    <scope>NUCLEOTIDE SEQUENCE</scope>
</reference>
<evidence type="ECO:0000313" key="2">
    <source>
        <dbReference type="EMBL" id="CAL4779259.1"/>
    </source>
</evidence>
<proteinExistence type="predicted"/>
<protein>
    <submittedName>
        <fullName evidence="2">Fibronectin type-II domain-containing protein</fullName>
    </submittedName>
</protein>
<gene>
    <name evidence="1" type="ORF">C1SCF055_LOCUS18810</name>
</gene>